<keyword evidence="1" id="KW-1133">Transmembrane helix</keyword>
<feature type="transmembrane region" description="Helical" evidence="1">
    <location>
        <begin position="59"/>
        <end position="78"/>
    </location>
</feature>
<feature type="transmembrane region" description="Helical" evidence="1">
    <location>
        <begin position="205"/>
        <end position="227"/>
    </location>
</feature>
<dbReference type="RefSeq" id="WP_340602091.1">
    <property type="nucleotide sequence ID" value="NZ_JBBMXV010000001.1"/>
</dbReference>
<dbReference type="EMBL" id="JBHSXQ010000001">
    <property type="protein sequence ID" value="MFC6903599.1"/>
    <property type="molecule type" value="Genomic_DNA"/>
</dbReference>
<feature type="transmembrane region" description="Helical" evidence="1">
    <location>
        <begin position="170"/>
        <end position="193"/>
    </location>
</feature>
<sequence>MIYTLLALLAIFIPFVLSILLVLDVILKRLHLYWWVYFVSGLLGLLSFSFSIYGDSNRYLNIIGFILIYISMLSGNNIQERILALLDRLGYWALVWSGLLIVIFVILFVGYKPLFLDLLYIFDIIHILFIIFAMFVVSLLVFILPIWLLTWGQSTRLVTNPVNSLHFRSWYILLRTIFQFGLSGLLIGIYASGKGAARRLPSLGIISYAYLPIILLLVAAITFGFFSEDASLDIIEVNTFIPVFIGIITISTAVYTFLINQLNNNVGTGQVSEYLSINVFLMRSILITSVLGLIVAAFGALEGIAEELLALLIAFFAGISIILSLILIERSMGLGLKDPLGLQTTIVRKSSTEFIMNELRRNISREILDKKTNKHDNDTSNIVRAKNIGIKNNVYITDIDLSNLPKEITITDWDISIGSRISSPNDPVFRIGADKHVKERDIGFIKYDSCQSLQSINIPRKNLETVLYRIKKTGIECIHEDNELRLKECMDRFELIGRDLSEPMVALQPNYTNNSNVVPTLFLPHI</sequence>
<name>A0ABD5V436_9EURY</name>
<reference evidence="2 3" key="1">
    <citation type="journal article" date="2019" name="Int. J. Syst. Evol. Microbiol.">
        <title>The Global Catalogue of Microorganisms (GCM) 10K type strain sequencing project: providing services to taxonomists for standard genome sequencing and annotation.</title>
        <authorList>
            <consortium name="The Broad Institute Genomics Platform"/>
            <consortium name="The Broad Institute Genome Sequencing Center for Infectious Disease"/>
            <person name="Wu L."/>
            <person name="Ma J."/>
        </authorList>
    </citation>
    <scope>NUCLEOTIDE SEQUENCE [LARGE SCALE GENOMIC DNA]</scope>
    <source>
        <strain evidence="2 3">CGMCC 1.3240</strain>
    </source>
</reference>
<feature type="transmembrane region" description="Helical" evidence="1">
    <location>
        <begin position="6"/>
        <end position="27"/>
    </location>
</feature>
<feature type="transmembrane region" description="Helical" evidence="1">
    <location>
        <begin position="34"/>
        <end position="53"/>
    </location>
</feature>
<feature type="transmembrane region" description="Helical" evidence="1">
    <location>
        <begin position="239"/>
        <end position="259"/>
    </location>
</feature>
<comment type="caution">
    <text evidence="2">The sequence shown here is derived from an EMBL/GenBank/DDBJ whole genome shotgun (WGS) entry which is preliminary data.</text>
</comment>
<keyword evidence="3" id="KW-1185">Reference proteome</keyword>
<feature type="transmembrane region" description="Helical" evidence="1">
    <location>
        <begin position="279"/>
        <end position="301"/>
    </location>
</feature>
<evidence type="ECO:0000256" key="1">
    <source>
        <dbReference type="SAM" id="Phobius"/>
    </source>
</evidence>
<dbReference type="Proteomes" id="UP001596312">
    <property type="component" value="Unassembled WGS sequence"/>
</dbReference>
<protein>
    <submittedName>
        <fullName evidence="2">Uncharacterized protein</fullName>
    </submittedName>
</protein>
<feature type="transmembrane region" description="Helical" evidence="1">
    <location>
        <begin position="90"/>
        <end position="112"/>
    </location>
</feature>
<evidence type="ECO:0000313" key="2">
    <source>
        <dbReference type="EMBL" id="MFC6903599.1"/>
    </source>
</evidence>
<evidence type="ECO:0000313" key="3">
    <source>
        <dbReference type="Proteomes" id="UP001596312"/>
    </source>
</evidence>
<feature type="transmembrane region" description="Helical" evidence="1">
    <location>
        <begin position="124"/>
        <end position="149"/>
    </location>
</feature>
<accession>A0ABD5V436</accession>
<keyword evidence="1" id="KW-0812">Transmembrane</keyword>
<keyword evidence="1" id="KW-0472">Membrane</keyword>
<gene>
    <name evidence="2" type="ORF">ACFQGH_00125</name>
</gene>
<organism evidence="2 3">
    <name type="scientific">Halalkalicoccus tibetensis</name>
    <dbReference type="NCBI Taxonomy" id="175632"/>
    <lineage>
        <taxon>Archaea</taxon>
        <taxon>Methanobacteriati</taxon>
        <taxon>Methanobacteriota</taxon>
        <taxon>Stenosarchaea group</taxon>
        <taxon>Halobacteria</taxon>
        <taxon>Halobacteriales</taxon>
        <taxon>Halococcaceae</taxon>
        <taxon>Halalkalicoccus</taxon>
    </lineage>
</organism>
<feature type="transmembrane region" description="Helical" evidence="1">
    <location>
        <begin position="308"/>
        <end position="328"/>
    </location>
</feature>
<proteinExistence type="predicted"/>
<dbReference type="AlphaFoldDB" id="A0ABD5V436"/>